<evidence type="ECO:0000313" key="1">
    <source>
        <dbReference type="EMBL" id="STY72281.1"/>
    </source>
</evidence>
<dbReference type="AlphaFoldDB" id="A0A378NVB3"/>
<gene>
    <name evidence="1" type="ORF">NCTC10571_02474</name>
</gene>
<dbReference type="Proteomes" id="UP000255234">
    <property type="component" value="Unassembled WGS sequence"/>
</dbReference>
<accession>A0A378NVB3</accession>
<organism evidence="1 2">
    <name type="scientific">Megamonas hypermegale</name>
    <dbReference type="NCBI Taxonomy" id="158847"/>
    <lineage>
        <taxon>Bacteria</taxon>
        <taxon>Bacillati</taxon>
        <taxon>Bacillota</taxon>
        <taxon>Negativicutes</taxon>
        <taxon>Selenomonadales</taxon>
        <taxon>Selenomonadaceae</taxon>
        <taxon>Megamonas</taxon>
    </lineage>
</organism>
<name>A0A378NVB3_9FIRM</name>
<protein>
    <recommendedName>
        <fullName evidence="3">4Fe-4S ferredoxin-type domain-containing protein</fullName>
    </recommendedName>
</protein>
<dbReference type="EMBL" id="UGPP01000001">
    <property type="protein sequence ID" value="STY72281.1"/>
    <property type="molecule type" value="Genomic_DNA"/>
</dbReference>
<dbReference type="GeneID" id="62779785"/>
<evidence type="ECO:0008006" key="3">
    <source>
        <dbReference type="Google" id="ProtNLM"/>
    </source>
</evidence>
<evidence type="ECO:0000313" key="2">
    <source>
        <dbReference type="Proteomes" id="UP000255234"/>
    </source>
</evidence>
<proteinExistence type="predicted"/>
<reference evidence="1 2" key="1">
    <citation type="submission" date="2018-06" db="EMBL/GenBank/DDBJ databases">
        <authorList>
            <consortium name="Pathogen Informatics"/>
            <person name="Doyle S."/>
        </authorList>
    </citation>
    <scope>NUCLEOTIDE SEQUENCE [LARGE SCALE GENOMIC DNA]</scope>
    <source>
        <strain evidence="1 2">NCTC10571</strain>
    </source>
</reference>
<dbReference type="RefSeq" id="WP_008539362.1">
    <property type="nucleotide sequence ID" value="NZ_UGPP01000001.1"/>
</dbReference>
<sequence>MATVEQVKKALVAVEELCGKCPVCTPDCPVAIAKRALSGLKYDIEAYEQYQSELDNEMNNELK</sequence>